<dbReference type="InParanoid" id="H3BDG2"/>
<dbReference type="AlphaFoldDB" id="H3BDG2"/>
<protein>
    <submittedName>
        <fullName evidence="2">Centrosomal AT-AC splicing factor</fullName>
    </submittedName>
</protein>
<keyword evidence="3" id="KW-1185">Reference proteome</keyword>
<reference evidence="3" key="1">
    <citation type="submission" date="2011-08" db="EMBL/GenBank/DDBJ databases">
        <title>The draft genome of Latimeria chalumnae.</title>
        <authorList>
            <person name="Di Palma F."/>
            <person name="Alfoldi J."/>
            <person name="Johnson J."/>
            <person name="Berlin A."/>
            <person name="Gnerre S."/>
            <person name="Jaffe D."/>
            <person name="MacCallum I."/>
            <person name="Young S."/>
            <person name="Walker B.J."/>
            <person name="Lander E."/>
            <person name="Lindblad-Toh K."/>
        </authorList>
    </citation>
    <scope>NUCLEOTIDE SEQUENCE [LARGE SCALE GENOMIC DNA]</scope>
    <source>
        <strain evidence="3">Wild caught</strain>
    </source>
</reference>
<evidence type="ECO:0000256" key="1">
    <source>
        <dbReference type="SAM" id="MobiDB-lite"/>
    </source>
</evidence>
<dbReference type="Proteomes" id="UP000008672">
    <property type="component" value="Unassembled WGS sequence"/>
</dbReference>
<reference evidence="2" key="2">
    <citation type="submission" date="2025-08" db="UniProtKB">
        <authorList>
            <consortium name="Ensembl"/>
        </authorList>
    </citation>
    <scope>IDENTIFICATION</scope>
</reference>
<name>H3BDG2_LATCH</name>
<dbReference type="PANTHER" id="PTHR31198:SF1">
    <property type="entry name" value="CENTROSOMAL AT-AC SPLICING FACTOR"/>
    <property type="match status" value="1"/>
</dbReference>
<evidence type="ECO:0000313" key="3">
    <source>
        <dbReference type="Proteomes" id="UP000008672"/>
    </source>
</evidence>
<gene>
    <name evidence="2" type="primary">CENATAC</name>
</gene>
<dbReference type="eggNOG" id="ENOG502QS8B">
    <property type="taxonomic scope" value="Eukaryota"/>
</dbReference>
<dbReference type="PANTHER" id="PTHR31198">
    <property type="entry name" value="COILED-COIL DOMAIN-CONTAINING PROTEIN 84"/>
    <property type="match status" value="1"/>
</dbReference>
<dbReference type="Bgee" id="ENSLACG00000017522">
    <property type="expression patterns" value="Expressed in muscle tissue and 5 other cell types or tissues"/>
</dbReference>
<reference evidence="2" key="3">
    <citation type="submission" date="2025-09" db="UniProtKB">
        <authorList>
            <consortium name="Ensembl"/>
        </authorList>
    </citation>
    <scope>IDENTIFICATION</scope>
</reference>
<feature type="region of interest" description="Disordered" evidence="1">
    <location>
        <begin position="277"/>
        <end position="296"/>
    </location>
</feature>
<proteinExistence type="predicted"/>
<evidence type="ECO:0000313" key="2">
    <source>
        <dbReference type="Ensembl" id="ENSLACP00000019933.1"/>
    </source>
</evidence>
<dbReference type="GeneTree" id="ENSGT00390000007799"/>
<sequence>TMGPFYCEICRQTSFAGKGHVYEKKHKERLKAILGKFRQKIEMARKLVKAPSVLKYDFSEHEENFWCYCCGQEVKKHTTNGDITVLYGGLLEHLASLEHRKQTNKFWWENKAEAKLKEKFLFSAEDYKRFKSEVSKTLESYEDQEDEFIKQEAACIREVEQRRQEVLQSALEAHIESSEGSCPPPAFRLNHSHSTRGEERAGPSGLQTETDPDWLPGGQNLTFIGHQCLAPTWNLYSRATPPWLVDEDGESDSREIGPSYEEFLRQKEKEKLRKLPPNRVGANFDHTSQTDGGWLPSFGRVWNNGRRWQSRHQFRAEEDTRGKRKRKSSN</sequence>
<organism evidence="2 3">
    <name type="scientific">Latimeria chalumnae</name>
    <name type="common">Coelacanth</name>
    <dbReference type="NCBI Taxonomy" id="7897"/>
    <lineage>
        <taxon>Eukaryota</taxon>
        <taxon>Metazoa</taxon>
        <taxon>Chordata</taxon>
        <taxon>Craniata</taxon>
        <taxon>Vertebrata</taxon>
        <taxon>Euteleostomi</taxon>
        <taxon>Coelacanthiformes</taxon>
        <taxon>Coelacanthidae</taxon>
        <taxon>Latimeria</taxon>
    </lineage>
</organism>
<feature type="region of interest" description="Disordered" evidence="1">
    <location>
        <begin position="175"/>
        <end position="214"/>
    </location>
</feature>
<dbReference type="Ensembl" id="ENSLACT00000020071.1">
    <property type="protein sequence ID" value="ENSLACP00000019933.1"/>
    <property type="gene ID" value="ENSLACG00000017522.1"/>
</dbReference>
<dbReference type="STRING" id="7897.ENSLACP00000019933"/>
<dbReference type="InterPro" id="IPR028015">
    <property type="entry name" value="CCDC84-like"/>
</dbReference>
<feature type="region of interest" description="Disordered" evidence="1">
    <location>
        <begin position="310"/>
        <end position="330"/>
    </location>
</feature>
<dbReference type="FunCoup" id="H3BDG2">
    <property type="interactions" value="367"/>
</dbReference>
<dbReference type="EMBL" id="AFYH01011849">
    <property type="status" value="NOT_ANNOTATED_CDS"/>
    <property type="molecule type" value="Genomic_DNA"/>
</dbReference>
<dbReference type="OMA" id="MIQDEYT"/>
<dbReference type="HOGENOM" id="CLU_041370_1_0_1"/>
<dbReference type="Pfam" id="PF14968">
    <property type="entry name" value="CCDC84"/>
    <property type="match status" value="1"/>
</dbReference>
<accession>H3BDG2</accession>
<dbReference type="EMBL" id="AFYH01011848">
    <property type="status" value="NOT_ANNOTATED_CDS"/>
    <property type="molecule type" value="Genomic_DNA"/>
</dbReference>